<dbReference type="Proteomes" id="UP000067689">
    <property type="component" value="Chromosome"/>
</dbReference>
<proteinExistence type="predicted"/>
<evidence type="ECO:0000313" key="2">
    <source>
        <dbReference type="Proteomes" id="UP000067689"/>
    </source>
</evidence>
<dbReference type="AlphaFoldDB" id="A0A0U4C675"/>
<dbReference type="RefSeq" id="WP_067853597.1">
    <property type="nucleotide sequence ID" value="NZ_CP011502.1"/>
</dbReference>
<evidence type="ECO:0008006" key="3">
    <source>
        <dbReference type="Google" id="ProtNLM"/>
    </source>
</evidence>
<dbReference type="SUPFAM" id="SSF54637">
    <property type="entry name" value="Thioesterase/thiol ester dehydrase-isomerase"/>
    <property type="match status" value="1"/>
</dbReference>
<dbReference type="KEGG" id="aer:AERYTH_01255"/>
<protein>
    <recommendedName>
        <fullName evidence="3">Thioesterase</fullName>
    </recommendedName>
</protein>
<dbReference type="STRING" id="2041.AERYTH_01255"/>
<dbReference type="PANTHER" id="PTHR31793">
    <property type="entry name" value="4-HYDROXYBENZOYL-COA THIOESTERASE FAMILY MEMBER"/>
    <property type="match status" value="1"/>
</dbReference>
<dbReference type="Gene3D" id="3.10.129.10">
    <property type="entry name" value="Hotdog Thioesterase"/>
    <property type="match status" value="1"/>
</dbReference>
<dbReference type="InterPro" id="IPR050563">
    <property type="entry name" value="4-hydroxybenzoyl-CoA_TE"/>
</dbReference>
<dbReference type="GO" id="GO:0047617">
    <property type="term" value="F:fatty acyl-CoA hydrolase activity"/>
    <property type="evidence" value="ECO:0007669"/>
    <property type="project" value="TreeGrafter"/>
</dbReference>
<dbReference type="PATRIC" id="fig|2041.4.peg.260"/>
<dbReference type="PANTHER" id="PTHR31793:SF2">
    <property type="entry name" value="BLR1345 PROTEIN"/>
    <property type="match status" value="1"/>
</dbReference>
<dbReference type="OrthoDB" id="9803287at2"/>
<name>A0A0U4C675_9ACTN</name>
<dbReference type="EMBL" id="CP011502">
    <property type="protein sequence ID" value="ALX03422.1"/>
    <property type="molecule type" value="Genomic_DNA"/>
</dbReference>
<organism evidence="1 2">
    <name type="scientific">Aeromicrobium erythreum</name>
    <dbReference type="NCBI Taxonomy" id="2041"/>
    <lineage>
        <taxon>Bacteria</taxon>
        <taxon>Bacillati</taxon>
        <taxon>Actinomycetota</taxon>
        <taxon>Actinomycetes</taxon>
        <taxon>Propionibacteriales</taxon>
        <taxon>Nocardioidaceae</taxon>
        <taxon>Aeromicrobium</taxon>
    </lineage>
</organism>
<keyword evidence="2" id="KW-1185">Reference proteome</keyword>
<accession>A0A0U4C675</accession>
<dbReference type="CDD" id="cd00586">
    <property type="entry name" value="4HBT"/>
    <property type="match status" value="1"/>
</dbReference>
<evidence type="ECO:0000313" key="1">
    <source>
        <dbReference type="EMBL" id="ALX03422.1"/>
    </source>
</evidence>
<reference evidence="1 2" key="1">
    <citation type="journal article" date="1991" name="Int. J. Syst. Bacteriol.">
        <title>Description of the erythromycin-producing bacterium Arthrobacter sp. strain NRRL B-3381 as Aeromicrobium erythreum gen. nov., sp. nov.</title>
        <authorList>
            <person name="Miller E.S."/>
            <person name="Woese C.R."/>
            <person name="Brenner S."/>
        </authorList>
    </citation>
    <scope>NUCLEOTIDE SEQUENCE [LARGE SCALE GENOMIC DNA]</scope>
    <source>
        <strain evidence="1 2">AR18</strain>
    </source>
</reference>
<sequence length="166" mass="18330">MTTIPAYEQVASLPTVHEHVVGPEHLDENRHMNIAHYFTFGGSAIWARHQRDLAMADTYITERGLTTFTAEQHLRYLGESVEGDRLGVSVVVVDRADKVLHVAALITNHTRRELSCVMEAVTVHVDFGTRRPVPFPDDVAAVLDAAIAGDRPAWELPLSGGLGVRR</sequence>
<dbReference type="InterPro" id="IPR029069">
    <property type="entry name" value="HotDog_dom_sf"/>
</dbReference>
<dbReference type="Pfam" id="PF13279">
    <property type="entry name" value="4HBT_2"/>
    <property type="match status" value="1"/>
</dbReference>
<gene>
    <name evidence="1" type="ORF">AERYTH_01255</name>
</gene>